<dbReference type="EMBL" id="CADCVO010000343">
    <property type="protein sequence ID" value="CAA9499230.1"/>
    <property type="molecule type" value="Genomic_DNA"/>
</dbReference>
<feature type="compositionally biased region" description="Low complexity" evidence="1">
    <location>
        <begin position="113"/>
        <end position="122"/>
    </location>
</feature>
<evidence type="ECO:0000313" key="2">
    <source>
        <dbReference type="EMBL" id="CAA9499230.1"/>
    </source>
</evidence>
<gene>
    <name evidence="2" type="ORF">AVDCRST_MAG13-2158</name>
</gene>
<feature type="region of interest" description="Disordered" evidence="1">
    <location>
        <begin position="1"/>
        <end position="27"/>
    </location>
</feature>
<feature type="region of interest" description="Disordered" evidence="1">
    <location>
        <begin position="33"/>
        <end position="52"/>
    </location>
</feature>
<protein>
    <submittedName>
        <fullName evidence="2">Response regulator</fullName>
    </submittedName>
</protein>
<feature type="compositionally biased region" description="Basic residues" evidence="1">
    <location>
        <begin position="191"/>
        <end position="202"/>
    </location>
</feature>
<feature type="compositionally biased region" description="Basic residues" evidence="1">
    <location>
        <begin position="212"/>
        <end position="221"/>
    </location>
</feature>
<feature type="region of interest" description="Disordered" evidence="1">
    <location>
        <begin position="58"/>
        <end position="99"/>
    </location>
</feature>
<feature type="region of interest" description="Disordered" evidence="1">
    <location>
        <begin position="113"/>
        <end position="471"/>
    </location>
</feature>
<feature type="non-terminal residue" evidence="2">
    <location>
        <position position="471"/>
    </location>
</feature>
<feature type="compositionally biased region" description="Basic and acidic residues" evidence="1">
    <location>
        <begin position="1"/>
        <end position="10"/>
    </location>
</feature>
<feature type="compositionally biased region" description="Basic and acidic residues" evidence="1">
    <location>
        <begin position="280"/>
        <end position="289"/>
    </location>
</feature>
<feature type="compositionally biased region" description="Basic residues" evidence="1">
    <location>
        <begin position="297"/>
        <end position="312"/>
    </location>
</feature>
<feature type="compositionally biased region" description="Basic and acidic residues" evidence="1">
    <location>
        <begin position="172"/>
        <end position="190"/>
    </location>
</feature>
<feature type="compositionally biased region" description="Basic residues" evidence="1">
    <location>
        <begin position="161"/>
        <end position="171"/>
    </location>
</feature>
<feature type="compositionally biased region" description="Low complexity" evidence="1">
    <location>
        <begin position="433"/>
        <end position="461"/>
    </location>
</feature>
<feature type="compositionally biased region" description="Basic and acidic residues" evidence="1">
    <location>
        <begin position="140"/>
        <end position="153"/>
    </location>
</feature>
<feature type="compositionally biased region" description="Pro residues" evidence="1">
    <location>
        <begin position="362"/>
        <end position="372"/>
    </location>
</feature>
<dbReference type="AlphaFoldDB" id="A0A6J4SH41"/>
<accession>A0A6J4SH41</accession>
<organism evidence="2">
    <name type="scientific">uncultured Solirubrobacteraceae bacterium</name>
    <dbReference type="NCBI Taxonomy" id="1162706"/>
    <lineage>
        <taxon>Bacteria</taxon>
        <taxon>Bacillati</taxon>
        <taxon>Actinomycetota</taxon>
        <taxon>Thermoleophilia</taxon>
        <taxon>Solirubrobacterales</taxon>
        <taxon>Solirubrobacteraceae</taxon>
        <taxon>environmental samples</taxon>
    </lineage>
</organism>
<feature type="non-terminal residue" evidence="2">
    <location>
        <position position="1"/>
    </location>
</feature>
<feature type="compositionally biased region" description="Basic residues" evidence="1">
    <location>
        <begin position="321"/>
        <end position="332"/>
    </location>
</feature>
<feature type="compositionally biased region" description="Basic residues" evidence="1">
    <location>
        <begin position="406"/>
        <end position="432"/>
    </location>
</feature>
<feature type="compositionally biased region" description="Basic residues" evidence="1">
    <location>
        <begin position="373"/>
        <end position="392"/>
    </location>
</feature>
<evidence type="ECO:0000256" key="1">
    <source>
        <dbReference type="SAM" id="MobiDB-lite"/>
    </source>
</evidence>
<feature type="compositionally biased region" description="Basic residues" evidence="1">
    <location>
        <begin position="462"/>
        <end position="471"/>
    </location>
</feature>
<name>A0A6J4SH41_9ACTN</name>
<proteinExistence type="predicted"/>
<sequence>ARHRAVRGDLRPLLCPRHHGGPARGPRAALVRDRDAHRRGARAERGRPLGPVLRAAAQGRGLLGDGPADDRAVRGRRAGGQAHGQARRHHERPAAQPLDAALRRPRAVLARAAGAGALPVGPGRRDPAGLRHPLRPRRRDRADALPERADRPGHPQPGRALGRRRGAGRAGRRADPARGADPLPRADRRGLPRRRRRPRGPPRRAPPARALVRPRARRRPRAPLPRPPLLGHAGALRHLRLRAGRPPAHRERRASGPDRRGVRPRRGRQVAVHRPPLRAGRRDRGRDRPSPGLPPRHPARPASRRPPARRGQARGEQPHPRQARPAHRRGVRRGPPAPGPLPRDPRAGAVLRAHRGARGQPPRAPGRPGLPPRPRRRGPRPRHARPRGGRRLRGADRHAPLPRRAAGGRRARDHGPRRPPQPRRVRVRRAAGPRRAGADRGTGAAGPRPGPRASRTDSRPASPRRARAGRL</sequence>
<feature type="compositionally biased region" description="Basic and acidic residues" evidence="1">
    <location>
        <begin position="33"/>
        <end position="47"/>
    </location>
</feature>
<reference evidence="2" key="1">
    <citation type="submission" date="2020-02" db="EMBL/GenBank/DDBJ databases">
        <authorList>
            <person name="Meier V. D."/>
        </authorList>
    </citation>
    <scope>NUCLEOTIDE SEQUENCE</scope>
    <source>
        <strain evidence="2">AVDCRST_MAG13</strain>
    </source>
</reference>